<keyword evidence="1" id="KW-0472">Membrane</keyword>
<feature type="transmembrane region" description="Helical" evidence="1">
    <location>
        <begin position="183"/>
        <end position="203"/>
    </location>
</feature>
<organism evidence="2 3">
    <name type="scientific">Halteria grandinella</name>
    <dbReference type="NCBI Taxonomy" id="5974"/>
    <lineage>
        <taxon>Eukaryota</taxon>
        <taxon>Sar</taxon>
        <taxon>Alveolata</taxon>
        <taxon>Ciliophora</taxon>
        <taxon>Intramacronucleata</taxon>
        <taxon>Spirotrichea</taxon>
        <taxon>Stichotrichia</taxon>
        <taxon>Sporadotrichida</taxon>
        <taxon>Halteriidae</taxon>
        <taxon>Halteria</taxon>
    </lineage>
</organism>
<dbReference type="EMBL" id="RRYP01014024">
    <property type="protein sequence ID" value="TNV76195.1"/>
    <property type="molecule type" value="Genomic_DNA"/>
</dbReference>
<keyword evidence="3" id="KW-1185">Reference proteome</keyword>
<name>A0A8J8NLA7_HALGN</name>
<feature type="transmembrane region" description="Helical" evidence="1">
    <location>
        <begin position="54"/>
        <end position="77"/>
    </location>
</feature>
<evidence type="ECO:0000313" key="3">
    <source>
        <dbReference type="Proteomes" id="UP000785679"/>
    </source>
</evidence>
<proteinExistence type="predicted"/>
<dbReference type="AlphaFoldDB" id="A0A8J8NLA7"/>
<dbReference type="Proteomes" id="UP000785679">
    <property type="component" value="Unassembled WGS sequence"/>
</dbReference>
<evidence type="ECO:0000313" key="2">
    <source>
        <dbReference type="EMBL" id="TNV76195.1"/>
    </source>
</evidence>
<protein>
    <submittedName>
        <fullName evidence="2">Uncharacterized protein</fullName>
    </submittedName>
</protein>
<gene>
    <name evidence="2" type="ORF">FGO68_gene4734</name>
</gene>
<reference evidence="2" key="1">
    <citation type="submission" date="2019-06" db="EMBL/GenBank/DDBJ databases">
        <authorList>
            <person name="Zheng W."/>
        </authorList>
    </citation>
    <scope>NUCLEOTIDE SEQUENCE</scope>
    <source>
        <strain evidence="2">QDHG01</strain>
    </source>
</reference>
<feature type="transmembrane region" description="Helical" evidence="1">
    <location>
        <begin position="89"/>
        <end position="107"/>
    </location>
</feature>
<accession>A0A8J8NLA7</accession>
<keyword evidence="1" id="KW-1133">Transmembrane helix</keyword>
<sequence>MLQSLSSNTYSPVVLALIAVELPLLNFVALRQFQPQIAYFGGFKNFSQIILKAAGYWLLASLVAELFLMALAVFNLAEPLMDIGIIKDAMSLVFLPLTFLTYPVYLFPSAGNIEHIGSLVALLAIYFYTAISLAAVIWQAFKSENSPDLFTGTLFDTVPASLLIASWVSFLYMNILYDLQSNYVIFIINAIISYVGIVAPAVFNVADIIYV</sequence>
<feature type="transmembrane region" description="Helical" evidence="1">
    <location>
        <begin position="12"/>
        <end position="33"/>
    </location>
</feature>
<keyword evidence="1" id="KW-0812">Transmembrane</keyword>
<comment type="caution">
    <text evidence="2">The sequence shown here is derived from an EMBL/GenBank/DDBJ whole genome shotgun (WGS) entry which is preliminary data.</text>
</comment>
<evidence type="ECO:0000256" key="1">
    <source>
        <dbReference type="SAM" id="Phobius"/>
    </source>
</evidence>
<feature type="transmembrane region" description="Helical" evidence="1">
    <location>
        <begin position="119"/>
        <end position="138"/>
    </location>
</feature>
<feature type="transmembrane region" description="Helical" evidence="1">
    <location>
        <begin position="158"/>
        <end position="176"/>
    </location>
</feature>